<accession>A0A951UKI4</accession>
<name>A0A951UKI4_9NOST</name>
<dbReference type="EMBL" id="JAHHHN010000038">
    <property type="protein sequence ID" value="MBW4565460.1"/>
    <property type="molecule type" value="Genomic_DNA"/>
</dbReference>
<protein>
    <submittedName>
        <fullName evidence="1">MbcA/ParS/Xre antitoxin family protein</fullName>
    </submittedName>
</protein>
<proteinExistence type="predicted"/>
<evidence type="ECO:0000313" key="2">
    <source>
        <dbReference type="Proteomes" id="UP000715781"/>
    </source>
</evidence>
<reference evidence="1" key="1">
    <citation type="submission" date="2021-05" db="EMBL/GenBank/DDBJ databases">
        <authorList>
            <person name="Pietrasiak N."/>
            <person name="Ward R."/>
            <person name="Stajich J.E."/>
            <person name="Kurbessoian T."/>
        </authorList>
    </citation>
    <scope>NUCLEOTIDE SEQUENCE</scope>
    <source>
        <strain evidence="1">JT2-VF2</strain>
    </source>
</reference>
<dbReference type="Proteomes" id="UP000715781">
    <property type="component" value="Unassembled WGS sequence"/>
</dbReference>
<sequence>MIMINVNINAPSAQAGTQQALERIAEAMQVVLTSLQPDEIKDLADQLETTDSKPKYSKAEINFAAKLGANKISDEERCRLELSALTKHFKWRQDLLKSSLTAPQVAELLNTTRQTPHDRLKKNSLIAVQDNGVWKFPTWQFDPEGPDGVIAGLPDVLKALNVPSLSKISWLTRPNKALNGLTPVEALKFGQIDDVIAEARTLGVF</sequence>
<comment type="caution">
    <text evidence="1">The sequence shown here is derived from an EMBL/GenBank/DDBJ whole genome shotgun (WGS) entry which is preliminary data.</text>
</comment>
<evidence type="ECO:0000313" key="1">
    <source>
        <dbReference type="EMBL" id="MBW4565460.1"/>
    </source>
</evidence>
<organism evidence="1 2">
    <name type="scientific">Mojavia pulchra JT2-VF2</name>
    <dbReference type="NCBI Taxonomy" id="287848"/>
    <lineage>
        <taxon>Bacteria</taxon>
        <taxon>Bacillati</taxon>
        <taxon>Cyanobacteriota</taxon>
        <taxon>Cyanophyceae</taxon>
        <taxon>Nostocales</taxon>
        <taxon>Nostocaceae</taxon>
    </lineage>
</organism>
<reference evidence="1" key="2">
    <citation type="journal article" date="2022" name="Microbiol. Resour. Announc.">
        <title>Metagenome Sequencing to Explore Phylogenomics of Terrestrial Cyanobacteria.</title>
        <authorList>
            <person name="Ward R.D."/>
            <person name="Stajich J.E."/>
            <person name="Johansen J.R."/>
            <person name="Huntemann M."/>
            <person name="Clum A."/>
            <person name="Foster B."/>
            <person name="Foster B."/>
            <person name="Roux S."/>
            <person name="Palaniappan K."/>
            <person name="Varghese N."/>
            <person name="Mukherjee S."/>
            <person name="Reddy T.B.K."/>
            <person name="Daum C."/>
            <person name="Copeland A."/>
            <person name="Chen I.A."/>
            <person name="Ivanova N.N."/>
            <person name="Kyrpides N.C."/>
            <person name="Shapiro N."/>
            <person name="Eloe-Fadrosh E.A."/>
            <person name="Pietrasiak N."/>
        </authorList>
    </citation>
    <scope>NUCLEOTIDE SEQUENCE</scope>
    <source>
        <strain evidence="1">JT2-VF2</strain>
    </source>
</reference>
<gene>
    <name evidence="1" type="ORF">KME32_31120</name>
</gene>
<dbReference type="AlphaFoldDB" id="A0A951UKI4"/>